<comment type="caution">
    <text evidence="1">The sequence shown here is derived from an EMBL/GenBank/DDBJ whole genome shotgun (WGS) entry which is preliminary data.</text>
</comment>
<accession>A0A7W6NXL4</accession>
<dbReference type="EMBL" id="JACIEH010000003">
    <property type="protein sequence ID" value="MBB4099787.1"/>
    <property type="molecule type" value="Genomic_DNA"/>
</dbReference>
<evidence type="ECO:0000313" key="2">
    <source>
        <dbReference type="Proteomes" id="UP000557392"/>
    </source>
</evidence>
<evidence type="ECO:0000313" key="1">
    <source>
        <dbReference type="EMBL" id="MBB4099787.1"/>
    </source>
</evidence>
<sequence>MKRAKPIRPGRDRHATDIGEELGARLFENRPPFLRHPRAGALGRIIRLDSLARELDAELFFDGVGDLCGRIKARKPADNVALYVFAEL</sequence>
<reference evidence="1 2" key="1">
    <citation type="submission" date="2020-08" db="EMBL/GenBank/DDBJ databases">
        <title>Genomic Encyclopedia of Type Strains, Phase IV (KMG-IV): sequencing the most valuable type-strain genomes for metagenomic binning, comparative biology and taxonomic classification.</title>
        <authorList>
            <person name="Goeker M."/>
        </authorList>
    </citation>
    <scope>NUCLEOTIDE SEQUENCE [LARGE SCALE GENOMIC DNA]</scope>
    <source>
        <strain evidence="1 2">DSM 101806</strain>
    </source>
</reference>
<organism evidence="1 2">
    <name type="scientific">Sphingomonas kyeonggiensis</name>
    <dbReference type="NCBI Taxonomy" id="1268553"/>
    <lineage>
        <taxon>Bacteria</taxon>
        <taxon>Pseudomonadati</taxon>
        <taxon>Pseudomonadota</taxon>
        <taxon>Alphaproteobacteria</taxon>
        <taxon>Sphingomonadales</taxon>
        <taxon>Sphingomonadaceae</taxon>
        <taxon>Sphingomonas</taxon>
    </lineage>
</organism>
<keyword evidence="2" id="KW-1185">Reference proteome</keyword>
<name>A0A7W6NXL4_9SPHN</name>
<protein>
    <submittedName>
        <fullName evidence="1">Uncharacterized protein</fullName>
    </submittedName>
</protein>
<proteinExistence type="predicted"/>
<gene>
    <name evidence="1" type="ORF">GGR46_003359</name>
</gene>
<dbReference type="AlphaFoldDB" id="A0A7W6NXL4"/>
<dbReference type="Proteomes" id="UP000557392">
    <property type="component" value="Unassembled WGS sequence"/>
</dbReference>